<feature type="compositionally biased region" description="Basic and acidic residues" evidence="1">
    <location>
        <begin position="134"/>
        <end position="147"/>
    </location>
</feature>
<protein>
    <submittedName>
        <fullName evidence="2">Uncharacterized protein</fullName>
    </submittedName>
</protein>
<feature type="non-terminal residue" evidence="2">
    <location>
        <position position="270"/>
    </location>
</feature>
<reference evidence="2 3" key="1">
    <citation type="journal article" date="2017" name="Int. J. Parasitol.">
        <title>The genome of the protozoan parasite Cystoisospora suis and a reverse vaccinology approach to identify vaccine candidates.</title>
        <authorList>
            <person name="Palmieri N."/>
            <person name="Shrestha A."/>
            <person name="Ruttkowski B."/>
            <person name="Beck T."/>
            <person name="Vogl C."/>
            <person name="Tomley F."/>
            <person name="Blake D.P."/>
            <person name="Joachim A."/>
        </authorList>
    </citation>
    <scope>NUCLEOTIDE SEQUENCE [LARGE SCALE GENOMIC DNA]</scope>
    <source>
        <strain evidence="2 3">Wien I</strain>
    </source>
</reference>
<organism evidence="2 3">
    <name type="scientific">Cystoisospora suis</name>
    <dbReference type="NCBI Taxonomy" id="483139"/>
    <lineage>
        <taxon>Eukaryota</taxon>
        <taxon>Sar</taxon>
        <taxon>Alveolata</taxon>
        <taxon>Apicomplexa</taxon>
        <taxon>Conoidasida</taxon>
        <taxon>Coccidia</taxon>
        <taxon>Eucoccidiorida</taxon>
        <taxon>Eimeriorina</taxon>
        <taxon>Sarcocystidae</taxon>
        <taxon>Cystoisospora</taxon>
    </lineage>
</organism>
<dbReference type="GeneID" id="94431177"/>
<name>A0A2C6KC75_9APIC</name>
<evidence type="ECO:0000256" key="1">
    <source>
        <dbReference type="SAM" id="MobiDB-lite"/>
    </source>
</evidence>
<dbReference type="VEuPathDB" id="ToxoDB:CSUI_007823"/>
<proteinExistence type="predicted"/>
<keyword evidence="3" id="KW-1185">Reference proteome</keyword>
<feature type="compositionally biased region" description="Basic and acidic residues" evidence="1">
    <location>
        <begin position="90"/>
        <end position="107"/>
    </location>
</feature>
<comment type="caution">
    <text evidence="2">The sequence shown here is derived from an EMBL/GenBank/DDBJ whole genome shotgun (WGS) entry which is preliminary data.</text>
</comment>
<dbReference type="Proteomes" id="UP000221165">
    <property type="component" value="Unassembled WGS sequence"/>
</dbReference>
<evidence type="ECO:0000313" key="3">
    <source>
        <dbReference type="Proteomes" id="UP000221165"/>
    </source>
</evidence>
<feature type="compositionally biased region" description="Low complexity" evidence="1">
    <location>
        <begin position="151"/>
        <end position="160"/>
    </location>
</feature>
<accession>A0A2C6KC75</accession>
<dbReference type="AlphaFoldDB" id="A0A2C6KC75"/>
<sequence>MKAVNHLKFSLLLGAFERSLRKQLLDQHEALLLHHKKQPKSSSSSCSSPGICPPTPDILTGPWICSSVERKCPSFRSAVSSLLMQAAGGRSERRRYEGRSVGNERRQKTSSSVSPLSPSLDGDNSSSTMPKKKGKEESITTHDHDGPLEGSSSSSPSFPFIFGGRTPQEKKERQAQALKFADILSQSSQERQPFPAWKGLLEFLSSHVSPFHLSWRESKPPSQKSSSSFSSDQLANTAFDLLQLASEYEESKIAASESHGAIAHYRTGQL</sequence>
<feature type="region of interest" description="Disordered" evidence="1">
    <location>
        <begin position="84"/>
        <end position="172"/>
    </location>
</feature>
<dbReference type="EMBL" id="MIGC01004202">
    <property type="protein sequence ID" value="PHJ18350.1"/>
    <property type="molecule type" value="Genomic_DNA"/>
</dbReference>
<evidence type="ECO:0000313" key="2">
    <source>
        <dbReference type="EMBL" id="PHJ18350.1"/>
    </source>
</evidence>
<dbReference type="RefSeq" id="XP_067920058.1">
    <property type="nucleotide sequence ID" value="XM_068067966.1"/>
</dbReference>
<gene>
    <name evidence="2" type="ORF">CSUI_007823</name>
</gene>
<feature type="compositionally biased region" description="Low complexity" evidence="1">
    <location>
        <begin position="110"/>
        <end position="120"/>
    </location>
</feature>